<comment type="caution">
    <text evidence="2">The sequence shown here is derived from an EMBL/GenBank/DDBJ whole genome shotgun (WGS) entry which is preliminary data.</text>
</comment>
<keyword evidence="1" id="KW-1133">Transmembrane helix</keyword>
<keyword evidence="1" id="KW-0472">Membrane</keyword>
<evidence type="ECO:0000256" key="1">
    <source>
        <dbReference type="SAM" id="Phobius"/>
    </source>
</evidence>
<dbReference type="Pfam" id="PF05437">
    <property type="entry name" value="AzlD"/>
    <property type="match status" value="1"/>
</dbReference>
<dbReference type="AlphaFoldDB" id="A0AAJ1X5G3"/>
<evidence type="ECO:0000313" key="2">
    <source>
        <dbReference type="EMBL" id="MDQ2093549.1"/>
    </source>
</evidence>
<accession>A0AAJ1X5G3</accession>
<gene>
    <name evidence="2" type="ORF">NOI20_05455</name>
</gene>
<name>A0AAJ1X5G3_9RHOB</name>
<proteinExistence type="predicted"/>
<dbReference type="Proteomes" id="UP001227162">
    <property type="component" value="Unassembled WGS sequence"/>
</dbReference>
<reference evidence="2" key="1">
    <citation type="submission" date="2022-07" db="EMBL/GenBank/DDBJ databases">
        <authorList>
            <person name="Otstavnykh N."/>
            <person name="Isaeva M."/>
            <person name="Bystritskaya E."/>
        </authorList>
    </citation>
    <scope>NUCLEOTIDE SEQUENCE</scope>
    <source>
        <strain evidence="2">10Alg 79</strain>
    </source>
</reference>
<reference evidence="2" key="2">
    <citation type="submission" date="2023-04" db="EMBL/GenBank/DDBJ databases">
        <title>'Rhodoalgimonas zhirmunskyi' gen. nov., isolated from a red alga.</title>
        <authorList>
            <person name="Nedashkovskaya O.I."/>
            <person name="Otstavnykh N.Y."/>
            <person name="Bystritskaya E.P."/>
            <person name="Balabanova L.A."/>
            <person name="Isaeva M.P."/>
        </authorList>
    </citation>
    <scope>NUCLEOTIDE SEQUENCE</scope>
    <source>
        <strain evidence="2">10Alg 79</strain>
    </source>
</reference>
<sequence>MSSDVTQDYSIWLVIVGLGAGSFALRYLFLGVIGSRPMPAWVLRHLRYTAVAIIPALVAPMVVWPAATGGAPDPARMAAAAVTLAVGLISRNVIASILAGAITLYGVLYLLG</sequence>
<feature type="transmembrane region" description="Helical" evidence="1">
    <location>
        <begin position="46"/>
        <end position="66"/>
    </location>
</feature>
<protein>
    <submittedName>
        <fullName evidence="2">AzlD domain-containing protein</fullName>
    </submittedName>
</protein>
<dbReference type="EMBL" id="JANFFA010000001">
    <property type="protein sequence ID" value="MDQ2093549.1"/>
    <property type="molecule type" value="Genomic_DNA"/>
</dbReference>
<keyword evidence="1" id="KW-0812">Transmembrane</keyword>
<dbReference type="InterPro" id="IPR008407">
    <property type="entry name" value="Brnchd-chn_aa_trnsp_AzlD"/>
</dbReference>
<keyword evidence="3" id="KW-1185">Reference proteome</keyword>
<feature type="transmembrane region" description="Helical" evidence="1">
    <location>
        <begin position="12"/>
        <end position="34"/>
    </location>
</feature>
<organism evidence="2 3">
    <name type="scientific">Rhodalgimonas zhirmunskyi</name>
    <dbReference type="NCBI Taxonomy" id="2964767"/>
    <lineage>
        <taxon>Bacteria</taxon>
        <taxon>Pseudomonadati</taxon>
        <taxon>Pseudomonadota</taxon>
        <taxon>Alphaproteobacteria</taxon>
        <taxon>Rhodobacterales</taxon>
        <taxon>Roseobacteraceae</taxon>
        <taxon>Rhodalgimonas</taxon>
    </lineage>
</organism>
<dbReference type="RefSeq" id="WP_317625134.1">
    <property type="nucleotide sequence ID" value="NZ_JANFFA010000001.1"/>
</dbReference>
<evidence type="ECO:0000313" key="3">
    <source>
        <dbReference type="Proteomes" id="UP001227162"/>
    </source>
</evidence>
<feature type="transmembrane region" description="Helical" evidence="1">
    <location>
        <begin position="78"/>
        <end position="111"/>
    </location>
</feature>